<proteinExistence type="predicted"/>
<sequence length="80" mass="9225">MELVCPICNSLSSYIVQCPFCNSEMEAQAAIQDYFDDYSTYLDKGITEMMDNVSEDKCLHIFSCPQCHKDRRVSINKILM</sequence>
<accession>A0A1I0GGF3</accession>
<organism evidence="1 2">
    <name type="scientific">Natronincola peptidivorans</name>
    <dbReference type="NCBI Taxonomy" id="426128"/>
    <lineage>
        <taxon>Bacteria</taxon>
        <taxon>Bacillati</taxon>
        <taxon>Bacillota</taxon>
        <taxon>Clostridia</taxon>
        <taxon>Peptostreptococcales</taxon>
        <taxon>Natronincolaceae</taxon>
        <taxon>Natronincola</taxon>
    </lineage>
</organism>
<protein>
    <submittedName>
        <fullName evidence="1">Uncharacterized protein</fullName>
    </submittedName>
</protein>
<keyword evidence="2" id="KW-1185">Reference proteome</keyword>
<gene>
    <name evidence="1" type="ORF">SAMN05660297_03167</name>
</gene>
<dbReference type="STRING" id="426128.SAMN05660297_03167"/>
<dbReference type="RefSeq" id="WP_090446268.1">
    <property type="nucleotide sequence ID" value="NZ_FOHU01000020.1"/>
</dbReference>
<name>A0A1I0GGF3_9FIRM</name>
<evidence type="ECO:0000313" key="1">
    <source>
        <dbReference type="EMBL" id="SET69169.1"/>
    </source>
</evidence>
<dbReference type="AlphaFoldDB" id="A0A1I0GGF3"/>
<reference evidence="1 2" key="1">
    <citation type="submission" date="2016-10" db="EMBL/GenBank/DDBJ databases">
        <authorList>
            <person name="de Groot N.N."/>
        </authorList>
    </citation>
    <scope>NUCLEOTIDE SEQUENCE [LARGE SCALE GENOMIC DNA]</scope>
    <source>
        <strain evidence="1 2">DSM 18979</strain>
    </source>
</reference>
<evidence type="ECO:0000313" key="2">
    <source>
        <dbReference type="Proteomes" id="UP000199568"/>
    </source>
</evidence>
<dbReference type="OrthoDB" id="1683552at2"/>
<dbReference type="EMBL" id="FOHU01000020">
    <property type="protein sequence ID" value="SET69169.1"/>
    <property type="molecule type" value="Genomic_DNA"/>
</dbReference>
<dbReference type="Proteomes" id="UP000199568">
    <property type="component" value="Unassembled WGS sequence"/>
</dbReference>